<dbReference type="Proteomes" id="UP000031668">
    <property type="component" value="Unassembled WGS sequence"/>
</dbReference>
<proteinExistence type="predicted"/>
<name>A0A0C2IMJ6_THEKT</name>
<protein>
    <submittedName>
        <fullName evidence="1">Uncharacterized protein</fullName>
    </submittedName>
</protein>
<evidence type="ECO:0000313" key="2">
    <source>
        <dbReference type="Proteomes" id="UP000031668"/>
    </source>
</evidence>
<dbReference type="EMBL" id="JWZT01003500">
    <property type="protein sequence ID" value="KII66619.1"/>
    <property type="molecule type" value="Genomic_DNA"/>
</dbReference>
<sequence length="117" mass="13954">MCFRVKIVKHFQPFGYKACRVWKCFIRSRRQKMASSLERKLVNQKDVLRKDNIPQKDANRTSFVVVYNIAKHSKSLCDCEYVTIYMLDVGDKVRQEYRKMFEVNLSRTVAHGIKQFI</sequence>
<accession>A0A0C2IMJ6</accession>
<evidence type="ECO:0000313" key="1">
    <source>
        <dbReference type="EMBL" id="KII66619.1"/>
    </source>
</evidence>
<comment type="caution">
    <text evidence="1">The sequence shown here is derived from an EMBL/GenBank/DDBJ whole genome shotgun (WGS) entry which is preliminary data.</text>
</comment>
<organism evidence="1 2">
    <name type="scientific">Thelohanellus kitauei</name>
    <name type="common">Myxosporean</name>
    <dbReference type="NCBI Taxonomy" id="669202"/>
    <lineage>
        <taxon>Eukaryota</taxon>
        <taxon>Metazoa</taxon>
        <taxon>Cnidaria</taxon>
        <taxon>Myxozoa</taxon>
        <taxon>Myxosporea</taxon>
        <taxon>Bivalvulida</taxon>
        <taxon>Platysporina</taxon>
        <taxon>Myxobolidae</taxon>
        <taxon>Thelohanellus</taxon>
    </lineage>
</organism>
<gene>
    <name evidence="1" type="ORF">RF11_11329</name>
</gene>
<dbReference type="OrthoDB" id="6431883at2759"/>
<keyword evidence="2" id="KW-1185">Reference proteome</keyword>
<reference evidence="1 2" key="1">
    <citation type="journal article" date="2014" name="Genome Biol. Evol.">
        <title>The genome of the myxosporean Thelohanellus kitauei shows adaptations to nutrient acquisition within its fish host.</title>
        <authorList>
            <person name="Yang Y."/>
            <person name="Xiong J."/>
            <person name="Zhou Z."/>
            <person name="Huo F."/>
            <person name="Miao W."/>
            <person name="Ran C."/>
            <person name="Liu Y."/>
            <person name="Zhang J."/>
            <person name="Feng J."/>
            <person name="Wang M."/>
            <person name="Wang M."/>
            <person name="Wang L."/>
            <person name="Yao B."/>
        </authorList>
    </citation>
    <scope>NUCLEOTIDE SEQUENCE [LARGE SCALE GENOMIC DNA]</scope>
    <source>
        <strain evidence="1">Wuqing</strain>
    </source>
</reference>
<dbReference type="AlphaFoldDB" id="A0A0C2IMJ6"/>